<name>A0A0T5VKF3_9SPHI</name>
<sequence length="69" mass="7780">MVTKEMGTIDYYNETEGFGKIRNDIGEEVLFYQSGPINGFNLKKGLKVSFELHQTLSIAINVLIVDPKD</sequence>
<dbReference type="Proteomes" id="UP000051950">
    <property type="component" value="Unassembled WGS sequence"/>
</dbReference>
<organism evidence="1 2">
    <name type="scientific">Pedobacter ginsenosidimutans</name>
    <dbReference type="NCBI Taxonomy" id="687842"/>
    <lineage>
        <taxon>Bacteria</taxon>
        <taxon>Pseudomonadati</taxon>
        <taxon>Bacteroidota</taxon>
        <taxon>Sphingobacteriia</taxon>
        <taxon>Sphingobacteriales</taxon>
        <taxon>Sphingobacteriaceae</taxon>
        <taxon>Pedobacter</taxon>
    </lineage>
</organism>
<dbReference type="OrthoDB" id="770260at2"/>
<keyword evidence="2" id="KW-1185">Reference proteome</keyword>
<dbReference type="STRING" id="687842.ASU31_20180"/>
<dbReference type="SUPFAM" id="SSF50249">
    <property type="entry name" value="Nucleic acid-binding proteins"/>
    <property type="match status" value="1"/>
</dbReference>
<evidence type="ECO:0000313" key="1">
    <source>
        <dbReference type="EMBL" id="KRT14327.1"/>
    </source>
</evidence>
<dbReference type="AlphaFoldDB" id="A0A0T5VKF3"/>
<gene>
    <name evidence="1" type="ORF">ASU31_20180</name>
</gene>
<dbReference type="EMBL" id="LMZQ01000020">
    <property type="protein sequence ID" value="KRT14327.1"/>
    <property type="molecule type" value="Genomic_DNA"/>
</dbReference>
<dbReference type="InterPro" id="IPR012340">
    <property type="entry name" value="NA-bd_OB-fold"/>
</dbReference>
<protein>
    <submittedName>
        <fullName evidence="1">Uncharacterized protein</fullName>
    </submittedName>
</protein>
<dbReference type="Gene3D" id="2.40.50.140">
    <property type="entry name" value="Nucleic acid-binding proteins"/>
    <property type="match status" value="1"/>
</dbReference>
<evidence type="ECO:0000313" key="2">
    <source>
        <dbReference type="Proteomes" id="UP000051950"/>
    </source>
</evidence>
<proteinExistence type="predicted"/>
<dbReference type="RefSeq" id="WP_057934066.1">
    <property type="nucleotide sequence ID" value="NZ_LMZQ01000020.1"/>
</dbReference>
<comment type="caution">
    <text evidence="1">The sequence shown here is derived from an EMBL/GenBank/DDBJ whole genome shotgun (WGS) entry which is preliminary data.</text>
</comment>
<accession>A0A0T5VKF3</accession>
<reference evidence="1 2" key="1">
    <citation type="submission" date="2015-11" db="EMBL/GenBank/DDBJ databases">
        <title>Sequence of Pedobacter ginsenosidimutans.</title>
        <authorList>
            <person name="Carson E."/>
            <person name="Keyser V."/>
            <person name="Newman J."/>
            <person name="Miller J."/>
        </authorList>
    </citation>
    <scope>NUCLEOTIDE SEQUENCE [LARGE SCALE GENOMIC DNA]</scope>
    <source>
        <strain evidence="1 2">KACC 14530</strain>
    </source>
</reference>